<evidence type="ECO:0000313" key="2">
    <source>
        <dbReference type="EMBL" id="GAA4266395.1"/>
    </source>
</evidence>
<accession>A0ABP8E308</accession>
<feature type="transmembrane region" description="Helical" evidence="1">
    <location>
        <begin position="25"/>
        <end position="46"/>
    </location>
</feature>
<reference evidence="3" key="1">
    <citation type="journal article" date="2019" name="Int. J. Syst. Evol. Microbiol.">
        <title>The Global Catalogue of Microorganisms (GCM) 10K type strain sequencing project: providing services to taxonomists for standard genome sequencing and annotation.</title>
        <authorList>
            <consortium name="The Broad Institute Genomics Platform"/>
            <consortium name="The Broad Institute Genome Sequencing Center for Infectious Disease"/>
            <person name="Wu L."/>
            <person name="Ma J."/>
        </authorList>
    </citation>
    <scope>NUCLEOTIDE SEQUENCE [LARGE SCALE GENOMIC DNA]</scope>
    <source>
        <strain evidence="3">JCM 17442</strain>
    </source>
</reference>
<dbReference type="Proteomes" id="UP001501594">
    <property type="component" value="Unassembled WGS sequence"/>
</dbReference>
<evidence type="ECO:0008006" key="4">
    <source>
        <dbReference type="Google" id="ProtNLM"/>
    </source>
</evidence>
<comment type="caution">
    <text evidence="2">The sequence shown here is derived from an EMBL/GenBank/DDBJ whole genome shotgun (WGS) entry which is preliminary data.</text>
</comment>
<evidence type="ECO:0000256" key="1">
    <source>
        <dbReference type="SAM" id="Phobius"/>
    </source>
</evidence>
<keyword evidence="1" id="KW-1133">Transmembrane helix</keyword>
<keyword evidence="1" id="KW-0472">Membrane</keyword>
<name>A0ABP8E308_9MICO</name>
<sequence length="614" mass="64496">MLRLLRARFARRLLRVVRAGDDERGMALATVVILGTVLMLMSGIIVSVSVSGAQKSDYDADWNAAGAAAYAGVEDYQSKLANDNSYSQYGALGNSVSNPFSAGSTFLGTNNNPAFDLTTGPAGKWAPVDPSVPTGGSYRYQVDNSTYSKNGVLRLQSTGRVGNVTRTVVASLKQSGFLDFLYFTDYEIRDPALTAGCTAAYAWAVSNRPNCTTIQFGPSDVITGPAHSNDTMTICGTTFGSTVTTGNQGSPSFATPAGTCNNSAVSVKYRPIVQMPSTIGSLVQETRSDLTSSTVPRPGCLYTGPTTIKFNSDGTMTVYSPWTKKTNIQGNPVSGGSVAANCGTPDYSSNGNTLGSPGGQTMPVIDSNLIYVQNVPQTSGSGDPNYWNGKTPKNYSCTGADGTSPGDGVGYPLAGETAPSSSSYSCTNGDAFVQGTLDGKVTIAANNYLYVVNDILYKDKSSDILGLIGENNVVVFNPAKTVTSTGPCANNRFATCTTSSLVLMDQTQDLTIDAAIMSVLHSFTVENYDQDQTRGKLTVLGAIAQKFRGPVATTQVVTSGSAPVIVTGFAKDYQYDKRLAFQAPPKFLSPVSTTYGLTQVSESKTAYSTTGVPQ</sequence>
<proteinExistence type="predicted"/>
<organism evidence="2 3">
    <name type="scientific">Frondihabitans peucedani</name>
    <dbReference type="NCBI Taxonomy" id="598626"/>
    <lineage>
        <taxon>Bacteria</taxon>
        <taxon>Bacillati</taxon>
        <taxon>Actinomycetota</taxon>
        <taxon>Actinomycetes</taxon>
        <taxon>Micrococcales</taxon>
        <taxon>Microbacteriaceae</taxon>
        <taxon>Frondihabitans</taxon>
    </lineage>
</organism>
<keyword evidence="1" id="KW-0812">Transmembrane</keyword>
<evidence type="ECO:0000313" key="3">
    <source>
        <dbReference type="Proteomes" id="UP001501594"/>
    </source>
</evidence>
<dbReference type="EMBL" id="BAABAU010000001">
    <property type="protein sequence ID" value="GAA4266395.1"/>
    <property type="molecule type" value="Genomic_DNA"/>
</dbReference>
<keyword evidence="3" id="KW-1185">Reference proteome</keyword>
<dbReference type="RefSeq" id="WP_344795581.1">
    <property type="nucleotide sequence ID" value="NZ_BAABAU010000001.1"/>
</dbReference>
<protein>
    <recommendedName>
        <fullName evidence="4">Flp pilus-assembly TadG-like N-terminal domain-containing protein</fullName>
    </recommendedName>
</protein>
<gene>
    <name evidence="2" type="ORF">GCM10022256_20070</name>
</gene>